<protein>
    <submittedName>
        <fullName evidence="2">Uncharacterized protein</fullName>
    </submittedName>
</protein>
<evidence type="ECO:0000256" key="1">
    <source>
        <dbReference type="SAM" id="MobiDB-lite"/>
    </source>
</evidence>
<evidence type="ECO:0000313" key="2">
    <source>
        <dbReference type="EMBL" id="KAF4983894.1"/>
    </source>
</evidence>
<dbReference type="AlphaFoldDB" id="A0A8H4XQJ5"/>
<keyword evidence="3" id="KW-1185">Reference proteome</keyword>
<proteinExistence type="predicted"/>
<feature type="region of interest" description="Disordered" evidence="1">
    <location>
        <begin position="22"/>
        <end position="109"/>
    </location>
</feature>
<reference evidence="2" key="2">
    <citation type="submission" date="2020-05" db="EMBL/GenBank/DDBJ databases">
        <authorList>
            <person name="Kim H.-S."/>
            <person name="Proctor R.H."/>
            <person name="Brown D.W."/>
        </authorList>
    </citation>
    <scope>NUCLEOTIDE SEQUENCE</scope>
    <source>
        <strain evidence="2">NRRL 22465</strain>
    </source>
</reference>
<name>A0A8H4XQJ5_9HYPO</name>
<comment type="caution">
    <text evidence="2">The sequence shown here is derived from an EMBL/GenBank/DDBJ whole genome shotgun (WGS) entry which is preliminary data.</text>
</comment>
<dbReference type="EMBL" id="JABEYC010000043">
    <property type="protein sequence ID" value="KAF4983894.1"/>
    <property type="molecule type" value="Genomic_DNA"/>
</dbReference>
<organism evidence="2 3">
    <name type="scientific">Fusarium zealandicum</name>
    <dbReference type="NCBI Taxonomy" id="1053134"/>
    <lineage>
        <taxon>Eukaryota</taxon>
        <taxon>Fungi</taxon>
        <taxon>Dikarya</taxon>
        <taxon>Ascomycota</taxon>
        <taxon>Pezizomycotina</taxon>
        <taxon>Sordariomycetes</taxon>
        <taxon>Hypocreomycetidae</taxon>
        <taxon>Hypocreales</taxon>
        <taxon>Nectriaceae</taxon>
        <taxon>Fusarium</taxon>
        <taxon>Fusarium staphyleae species complex</taxon>
    </lineage>
</organism>
<evidence type="ECO:0000313" key="3">
    <source>
        <dbReference type="Proteomes" id="UP000635477"/>
    </source>
</evidence>
<gene>
    <name evidence="2" type="ORF">FZEAL_801</name>
</gene>
<sequence>MDTSVDITVHTASVSDNDIVMNPDEEHIDLPNDDVAEDEGYLDFPDDVSDNADEDHTDLPNDAALENPNVTDDNEEFAPSSYFDNAYFEDDYMGEGNEPLSDINEVSPGLYGDDYDESIIQRREIEIARLEAFNRVREPAEVAAEAAAAASAAEAAATAATAATTTAAELAAELLRDAETDPVVHPSVALAGVAENDIIDVDSPENTGENNNIFYGDDEEYVQPEPESFLDFDPCGTAA</sequence>
<dbReference type="Proteomes" id="UP000635477">
    <property type="component" value="Unassembled WGS sequence"/>
</dbReference>
<accession>A0A8H4XQJ5</accession>
<feature type="compositionally biased region" description="Acidic residues" evidence="1">
    <location>
        <begin position="31"/>
        <end position="56"/>
    </location>
</feature>
<reference evidence="2" key="1">
    <citation type="journal article" date="2020" name="BMC Genomics">
        <title>Correction to: Identification and distribution of gene clusters required for synthesis of sphingolipid metabolism inhibitors in diverse species of the filamentous fungus Fusarium.</title>
        <authorList>
            <person name="Kim H.S."/>
            <person name="Lohmar J.M."/>
            <person name="Busman M."/>
            <person name="Brown D.W."/>
            <person name="Naumann T.A."/>
            <person name="Divon H.H."/>
            <person name="Lysoe E."/>
            <person name="Uhlig S."/>
            <person name="Proctor R.H."/>
        </authorList>
    </citation>
    <scope>NUCLEOTIDE SEQUENCE</scope>
    <source>
        <strain evidence="2">NRRL 22465</strain>
    </source>
</reference>